<dbReference type="Gene3D" id="3.40.50.300">
    <property type="entry name" value="P-loop containing nucleotide triphosphate hydrolases"/>
    <property type="match status" value="1"/>
</dbReference>
<dbReference type="GO" id="GO:0005664">
    <property type="term" value="C:nuclear origin of replication recognition complex"/>
    <property type="evidence" value="ECO:0007669"/>
    <property type="project" value="TreeGrafter"/>
</dbReference>
<keyword evidence="5" id="KW-0067">ATP-binding</keyword>
<dbReference type="EMBL" id="AK418133">
    <property type="protein sequence ID" value="BAN21348.1"/>
    <property type="molecule type" value="mRNA"/>
</dbReference>
<evidence type="ECO:0000256" key="4">
    <source>
        <dbReference type="ARBA" id="ARBA00022741"/>
    </source>
</evidence>
<dbReference type="GO" id="GO:0003688">
    <property type="term" value="F:DNA replication origin binding"/>
    <property type="evidence" value="ECO:0007669"/>
    <property type="project" value="TreeGrafter"/>
</dbReference>
<keyword evidence="3" id="KW-0235">DNA replication</keyword>
<dbReference type="InterPro" id="IPR047088">
    <property type="entry name" value="ORC5_C"/>
</dbReference>
<evidence type="ECO:0000313" key="10">
    <source>
        <dbReference type="EMBL" id="BAN21348.1"/>
    </source>
</evidence>
<proteinExistence type="evidence at transcript level"/>
<name>R4WE09_RIPPE</name>
<keyword evidence="4" id="KW-0547">Nucleotide-binding</keyword>
<comment type="subcellular location">
    <subcellularLocation>
        <location evidence="1">Nucleus</location>
    </subcellularLocation>
</comment>
<evidence type="ECO:0000259" key="8">
    <source>
        <dbReference type="Pfam" id="PF14630"/>
    </source>
</evidence>
<feature type="domain" description="ORC5 lid" evidence="9">
    <location>
        <begin position="201"/>
        <end position="261"/>
    </location>
</feature>
<dbReference type="Pfam" id="PF13191">
    <property type="entry name" value="AAA_16"/>
    <property type="match status" value="1"/>
</dbReference>
<comment type="similarity">
    <text evidence="2">Belongs to the ORC5 family.</text>
</comment>
<dbReference type="SUPFAM" id="SSF52540">
    <property type="entry name" value="P-loop containing nucleoside triphosphate hydrolases"/>
    <property type="match status" value="1"/>
</dbReference>
<evidence type="ECO:0000256" key="1">
    <source>
        <dbReference type="ARBA" id="ARBA00004123"/>
    </source>
</evidence>
<evidence type="ECO:0000256" key="5">
    <source>
        <dbReference type="ARBA" id="ARBA00022840"/>
    </source>
</evidence>
<dbReference type="Pfam" id="PF21639">
    <property type="entry name" value="ORC5_lid"/>
    <property type="match status" value="1"/>
</dbReference>
<dbReference type="PANTHER" id="PTHR12705:SF0">
    <property type="entry name" value="ORIGIN RECOGNITION COMPLEX SUBUNIT 5"/>
    <property type="match status" value="1"/>
</dbReference>
<evidence type="ECO:0000259" key="7">
    <source>
        <dbReference type="Pfam" id="PF13191"/>
    </source>
</evidence>
<organism evidence="10">
    <name type="scientific">Riptortus pedestris</name>
    <name type="common">Bean bug</name>
    <dbReference type="NCBI Taxonomy" id="329032"/>
    <lineage>
        <taxon>Eukaryota</taxon>
        <taxon>Metazoa</taxon>
        <taxon>Ecdysozoa</taxon>
        <taxon>Arthropoda</taxon>
        <taxon>Hexapoda</taxon>
        <taxon>Insecta</taxon>
        <taxon>Pterygota</taxon>
        <taxon>Neoptera</taxon>
        <taxon>Paraneoptera</taxon>
        <taxon>Hemiptera</taxon>
        <taxon>Heteroptera</taxon>
        <taxon>Panheteroptera</taxon>
        <taxon>Pentatomomorpha</taxon>
        <taxon>Coreoidea</taxon>
        <taxon>Alydidae</taxon>
        <taxon>Riptortus</taxon>
    </lineage>
</organism>
<reference evidence="10" key="1">
    <citation type="journal article" date="2013" name="PLoS ONE">
        <title>Gene expression in gut symbiotic organ of stinkbug affected by extracellular bacterial symbiont.</title>
        <authorList>
            <person name="Futahashi R."/>
            <person name="Tanaka K."/>
            <person name="Tanahashi M."/>
            <person name="Nikoh N."/>
            <person name="Kikuchi Y."/>
            <person name="Lee B.L."/>
            <person name="Fukatsu T."/>
        </authorList>
    </citation>
    <scope>NUCLEOTIDE SEQUENCE</scope>
    <source>
        <tissue evidence="10">Midgut</tissue>
    </source>
</reference>
<accession>R4WE09</accession>
<dbReference type="InterPro" id="IPR020796">
    <property type="entry name" value="ORC5"/>
</dbReference>
<dbReference type="Pfam" id="PF14630">
    <property type="entry name" value="ORC5_C"/>
    <property type="match status" value="1"/>
</dbReference>
<sequence length="428" mass="49744">MILNHGNSFHEFYRKFPCRKKQIDRLHEILGQDDEPLPGCFFVHGQPAVGKTTILLEYLKLRQIKYAYVNCVECYTHRLLHESIISQLFDGSNIKCDNLMDLVHHLKLLSSQCLTVQRYIIVLDGIEYLKELSDGYISAFHYLQELVENWQLCVIFISHILPEKFVIDGSLISVYFPQYSKDELIEILKFTKPEFCQDNLYDNYLNSALSIFLRTTRDLNEMKFLISSNFDHYYEPIKNGTCSTDNVSSLWRNVLPHFKSSLNTVYSGLNSQSIERFQYDPQKNEVVCNKGPSVLDLPYYAKYFLIAAYLASYNSPKHDRRLFLKNHGKKKKRLTNKQVKEKLTLELLGPKAFPLDRLLAIFYAIMEEKASLTVNLVTQISTLVELRLLARIGETNIDRPKFKCLVGLESIESVARTLGFNIKKYLLD</sequence>
<evidence type="ECO:0000256" key="6">
    <source>
        <dbReference type="ARBA" id="ARBA00023242"/>
    </source>
</evidence>
<feature type="domain" description="Orc1-like AAA ATPase" evidence="7">
    <location>
        <begin position="15"/>
        <end position="155"/>
    </location>
</feature>
<dbReference type="AlphaFoldDB" id="R4WE09"/>
<dbReference type="InterPro" id="IPR048866">
    <property type="entry name" value="ORC5_lid"/>
</dbReference>
<keyword evidence="6" id="KW-0539">Nucleus</keyword>
<evidence type="ECO:0000256" key="3">
    <source>
        <dbReference type="ARBA" id="ARBA00022705"/>
    </source>
</evidence>
<dbReference type="PANTHER" id="PTHR12705">
    <property type="entry name" value="ORIGIN RECOGNITION COMPLEX SUBUNIT 5"/>
    <property type="match status" value="1"/>
</dbReference>
<feature type="domain" description="Origin recognition complex subunit 5 C-terminal" evidence="8">
    <location>
        <begin position="297"/>
        <end position="426"/>
    </location>
</feature>
<dbReference type="GO" id="GO:0006270">
    <property type="term" value="P:DNA replication initiation"/>
    <property type="evidence" value="ECO:0007669"/>
    <property type="project" value="TreeGrafter"/>
</dbReference>
<evidence type="ECO:0000256" key="2">
    <source>
        <dbReference type="ARBA" id="ARBA00006269"/>
    </source>
</evidence>
<dbReference type="InterPro" id="IPR027417">
    <property type="entry name" value="P-loop_NTPase"/>
</dbReference>
<dbReference type="InterPro" id="IPR041664">
    <property type="entry name" value="AAA_16"/>
</dbReference>
<evidence type="ECO:0000259" key="9">
    <source>
        <dbReference type="Pfam" id="PF21639"/>
    </source>
</evidence>
<protein>
    <submittedName>
        <fullName evidence="10">Origin recognition complex subunit</fullName>
    </submittedName>
</protein>